<organism evidence="1 2">
    <name type="scientific">Plakobranchus ocellatus</name>
    <dbReference type="NCBI Taxonomy" id="259542"/>
    <lineage>
        <taxon>Eukaryota</taxon>
        <taxon>Metazoa</taxon>
        <taxon>Spiralia</taxon>
        <taxon>Lophotrochozoa</taxon>
        <taxon>Mollusca</taxon>
        <taxon>Gastropoda</taxon>
        <taxon>Heterobranchia</taxon>
        <taxon>Euthyneura</taxon>
        <taxon>Panpulmonata</taxon>
        <taxon>Sacoglossa</taxon>
        <taxon>Placobranchoidea</taxon>
        <taxon>Plakobranchidae</taxon>
        <taxon>Plakobranchus</taxon>
    </lineage>
</organism>
<reference evidence="1 2" key="1">
    <citation type="journal article" date="2021" name="Elife">
        <title>Chloroplast acquisition without the gene transfer in kleptoplastic sea slugs, Plakobranchus ocellatus.</title>
        <authorList>
            <person name="Maeda T."/>
            <person name="Takahashi S."/>
            <person name="Yoshida T."/>
            <person name="Shimamura S."/>
            <person name="Takaki Y."/>
            <person name="Nagai Y."/>
            <person name="Toyoda A."/>
            <person name="Suzuki Y."/>
            <person name="Arimoto A."/>
            <person name="Ishii H."/>
            <person name="Satoh N."/>
            <person name="Nishiyama T."/>
            <person name="Hasebe M."/>
            <person name="Maruyama T."/>
            <person name="Minagawa J."/>
            <person name="Obokata J."/>
            <person name="Shigenobu S."/>
        </authorList>
    </citation>
    <scope>NUCLEOTIDE SEQUENCE [LARGE SCALE GENOMIC DNA]</scope>
</reference>
<dbReference type="Proteomes" id="UP000735302">
    <property type="component" value="Unassembled WGS sequence"/>
</dbReference>
<dbReference type="AlphaFoldDB" id="A0AAV3YCY3"/>
<sequence>MVTCLWWPKCSDRPVSHHHEAIKENIIFVLKLLHHQHEMVFQEPSAKSAKRGQRGQQAKAVLFLLDQKEWETNTRCNTCDRSILLRKCYTPSLILFNCLDSRMNS</sequence>
<dbReference type="EMBL" id="BLXT01000825">
    <property type="protein sequence ID" value="GFN80357.1"/>
    <property type="molecule type" value="Genomic_DNA"/>
</dbReference>
<protein>
    <recommendedName>
        <fullName evidence="3">Insulin-like domain-containing protein</fullName>
    </recommendedName>
</protein>
<evidence type="ECO:0008006" key="3">
    <source>
        <dbReference type="Google" id="ProtNLM"/>
    </source>
</evidence>
<proteinExistence type="predicted"/>
<name>A0AAV3YCY3_9GAST</name>
<comment type="caution">
    <text evidence="1">The sequence shown here is derived from an EMBL/GenBank/DDBJ whole genome shotgun (WGS) entry which is preliminary data.</text>
</comment>
<evidence type="ECO:0000313" key="2">
    <source>
        <dbReference type="Proteomes" id="UP000735302"/>
    </source>
</evidence>
<gene>
    <name evidence="1" type="ORF">PoB_000686300</name>
</gene>
<keyword evidence="2" id="KW-1185">Reference proteome</keyword>
<evidence type="ECO:0000313" key="1">
    <source>
        <dbReference type="EMBL" id="GFN80357.1"/>
    </source>
</evidence>
<accession>A0AAV3YCY3</accession>